<dbReference type="OrthoDB" id="2013972at2759"/>
<dbReference type="CDD" id="cd02440">
    <property type="entry name" value="AdoMet_MTases"/>
    <property type="match status" value="1"/>
</dbReference>
<comment type="caution">
    <text evidence="1">The sequence shown here is derived from an EMBL/GenBank/DDBJ whole genome shotgun (WGS) entry which is preliminary data.</text>
</comment>
<accession>A0A8H6M8N4</accession>
<proteinExistence type="predicted"/>
<organism evidence="1 2">
    <name type="scientific">Ephemerocybe angulata</name>
    <dbReference type="NCBI Taxonomy" id="980116"/>
    <lineage>
        <taxon>Eukaryota</taxon>
        <taxon>Fungi</taxon>
        <taxon>Dikarya</taxon>
        <taxon>Basidiomycota</taxon>
        <taxon>Agaricomycotina</taxon>
        <taxon>Agaricomycetes</taxon>
        <taxon>Agaricomycetidae</taxon>
        <taxon>Agaricales</taxon>
        <taxon>Agaricineae</taxon>
        <taxon>Psathyrellaceae</taxon>
        <taxon>Ephemerocybe</taxon>
    </lineage>
</organism>
<dbReference type="EMBL" id="JACGCI010000017">
    <property type="protein sequence ID" value="KAF6759035.1"/>
    <property type="molecule type" value="Genomic_DNA"/>
</dbReference>
<dbReference type="InterPro" id="IPR029063">
    <property type="entry name" value="SAM-dependent_MTases_sf"/>
</dbReference>
<name>A0A8H6M8N4_9AGAR</name>
<evidence type="ECO:0000313" key="2">
    <source>
        <dbReference type="Proteomes" id="UP000521943"/>
    </source>
</evidence>
<dbReference type="Proteomes" id="UP000521943">
    <property type="component" value="Unassembled WGS sequence"/>
</dbReference>
<reference evidence="1 2" key="1">
    <citation type="submission" date="2020-07" db="EMBL/GenBank/DDBJ databases">
        <title>Comparative genomics of pyrophilous fungi reveals a link between fire events and developmental genes.</title>
        <authorList>
            <consortium name="DOE Joint Genome Institute"/>
            <person name="Steindorff A.S."/>
            <person name="Carver A."/>
            <person name="Calhoun S."/>
            <person name="Stillman K."/>
            <person name="Liu H."/>
            <person name="Lipzen A."/>
            <person name="Pangilinan J."/>
            <person name="Labutti K."/>
            <person name="Bruns T.D."/>
            <person name="Grigoriev I.V."/>
        </authorList>
    </citation>
    <scope>NUCLEOTIDE SEQUENCE [LARGE SCALE GENOMIC DNA]</scope>
    <source>
        <strain evidence="1 2">CBS 144469</strain>
    </source>
</reference>
<evidence type="ECO:0000313" key="1">
    <source>
        <dbReference type="EMBL" id="KAF6759035.1"/>
    </source>
</evidence>
<keyword evidence="2" id="KW-1185">Reference proteome</keyword>
<dbReference type="AlphaFoldDB" id="A0A8H6M8N4"/>
<gene>
    <name evidence="1" type="ORF">DFP72DRAFT_1064532</name>
</gene>
<dbReference type="Gene3D" id="3.40.50.150">
    <property type="entry name" value="Vaccinia Virus protein VP39"/>
    <property type="match status" value="1"/>
</dbReference>
<protein>
    <recommendedName>
        <fullName evidence="3">Methyltransferase domain-containing protein</fullName>
    </recommendedName>
</protein>
<dbReference type="Pfam" id="PF13489">
    <property type="entry name" value="Methyltransf_23"/>
    <property type="match status" value="1"/>
</dbReference>
<sequence length="319" mass="35405">MSQVPPINDPPIQSKDTHDALTLKPVPQEAATHGESLGETRNVGVEPLQLQSYSARLRSTLTEGQRNVLHIGCGTTGWIKAVAQDFPGCQALALDFIRHSDLTSCPVNLKFEDDDPNQGLEHLYDRFDVVSIRLTRLRVRDYPRLVEHSSRVLRQGGALEIWESDLHAYDQDHRIIPANTVDPLGTHPWWATLLAYIRGAVDATNGNLKTVSSMEDCVKVHPELGNFLHGQQWVPIVLGDHQEVSADIDTCPLMNEHLLAAIDFAKPLLLNNGVSARFYEFLVGNALQELRRPDRLQYARLSSICASKYPGTAPPVSSS</sequence>
<evidence type="ECO:0008006" key="3">
    <source>
        <dbReference type="Google" id="ProtNLM"/>
    </source>
</evidence>
<dbReference type="SUPFAM" id="SSF53335">
    <property type="entry name" value="S-adenosyl-L-methionine-dependent methyltransferases"/>
    <property type="match status" value="1"/>
</dbReference>